<dbReference type="EMBL" id="CP053538">
    <property type="protein sequence ID" value="QJX47554.1"/>
    <property type="molecule type" value="Genomic_DNA"/>
</dbReference>
<dbReference type="SUPFAM" id="SSF53448">
    <property type="entry name" value="Nucleotide-diphospho-sugar transferases"/>
    <property type="match status" value="1"/>
</dbReference>
<sequence>MPTLSILIPAYNAGTYISETIRSVINQTFADWELIIVDDRSTDNTYEQACIWAAKDSRIKVYQNATNLGMLENWNYGISLCHSPYFVKLDADDIWMDTILAKSMRVLQENENVGLVFTRFVNITTTGEFIPGSDQPLPDFARGKAFSCLDVVKQGPDKMLSYPILRQGLSVMRRSVFDKVGLYRYLLTKATQAATDSEFYFRVGAHYDIFCIDEVLYQYRVHNSSISALDASSFLLDVKVYETKYCIISYYKDQNLLPEALADTFLTTIKKQHAFSAFAMMRKNKQWASALKIIGKQAFLYPGFTTNFYMKRVLNRLSL</sequence>
<evidence type="ECO:0000259" key="1">
    <source>
        <dbReference type="Pfam" id="PF00535"/>
    </source>
</evidence>
<keyword evidence="3" id="KW-1185">Reference proteome</keyword>
<gene>
    <name evidence="2" type="ORF">HMJ29_11630</name>
</gene>
<evidence type="ECO:0000313" key="2">
    <source>
        <dbReference type="EMBL" id="QJX47554.1"/>
    </source>
</evidence>
<dbReference type="InterPro" id="IPR029044">
    <property type="entry name" value="Nucleotide-diphossugar_trans"/>
</dbReference>
<evidence type="ECO:0000313" key="3">
    <source>
        <dbReference type="Proteomes" id="UP000501623"/>
    </source>
</evidence>
<dbReference type="Gene3D" id="3.90.550.10">
    <property type="entry name" value="Spore Coat Polysaccharide Biosynthesis Protein SpsA, Chain A"/>
    <property type="match status" value="1"/>
</dbReference>
<feature type="domain" description="Glycosyltransferase 2-like" evidence="1">
    <location>
        <begin position="5"/>
        <end position="150"/>
    </location>
</feature>
<dbReference type="PANTHER" id="PTHR22916:SF3">
    <property type="entry name" value="UDP-GLCNAC:BETAGAL BETA-1,3-N-ACETYLGLUCOSAMINYLTRANSFERASE-LIKE PROTEIN 1"/>
    <property type="match status" value="1"/>
</dbReference>
<name>A0A6M6BIC9_9BACT</name>
<dbReference type="RefSeq" id="WP_171591649.1">
    <property type="nucleotide sequence ID" value="NZ_CP053538.1"/>
</dbReference>
<dbReference type="GO" id="GO:0016758">
    <property type="term" value="F:hexosyltransferase activity"/>
    <property type="evidence" value="ECO:0007669"/>
    <property type="project" value="UniProtKB-ARBA"/>
</dbReference>
<dbReference type="Pfam" id="PF00535">
    <property type="entry name" value="Glycos_transf_2"/>
    <property type="match status" value="1"/>
</dbReference>
<accession>A0A6M6BIC9</accession>
<dbReference type="KEGG" id="hts:HMJ29_11630"/>
<dbReference type="AlphaFoldDB" id="A0A6M6BIC9"/>
<keyword evidence="2" id="KW-0808">Transferase</keyword>
<dbReference type="InterPro" id="IPR001173">
    <property type="entry name" value="Glyco_trans_2-like"/>
</dbReference>
<organism evidence="2 3">
    <name type="scientific">Hymenobacter taeanensis</name>
    <dbReference type="NCBI Taxonomy" id="2735321"/>
    <lineage>
        <taxon>Bacteria</taxon>
        <taxon>Pseudomonadati</taxon>
        <taxon>Bacteroidota</taxon>
        <taxon>Cytophagia</taxon>
        <taxon>Cytophagales</taxon>
        <taxon>Hymenobacteraceae</taxon>
        <taxon>Hymenobacter</taxon>
    </lineage>
</organism>
<dbReference type="CDD" id="cd00761">
    <property type="entry name" value="Glyco_tranf_GTA_type"/>
    <property type="match status" value="1"/>
</dbReference>
<protein>
    <submittedName>
        <fullName evidence="2">Glycosyltransferase family 2 protein</fullName>
    </submittedName>
</protein>
<reference evidence="2 3" key="1">
    <citation type="submission" date="2020-05" db="EMBL/GenBank/DDBJ databases">
        <title>Complete genome sequence of Hymenobacter sp. TS19 in Coasted Sand Dune.</title>
        <authorList>
            <person name="Lee J.-H."/>
            <person name="Jung J.-H."/>
            <person name="Jeong S."/>
            <person name="Zhao L."/>
            <person name="Kim M.-K."/>
            <person name="Seo H.-S."/>
            <person name="Lim S."/>
        </authorList>
    </citation>
    <scope>NUCLEOTIDE SEQUENCE [LARGE SCALE GENOMIC DNA]</scope>
    <source>
        <strain evidence="2 3">TS19</strain>
    </source>
</reference>
<dbReference type="PANTHER" id="PTHR22916">
    <property type="entry name" value="GLYCOSYLTRANSFERASE"/>
    <property type="match status" value="1"/>
</dbReference>
<proteinExistence type="predicted"/>
<dbReference type="Proteomes" id="UP000501623">
    <property type="component" value="Chromosome"/>
</dbReference>